<comment type="caution">
    <text evidence="1">The sequence shown here is derived from an EMBL/GenBank/DDBJ whole genome shotgun (WGS) entry which is preliminary data.</text>
</comment>
<protein>
    <submittedName>
        <fullName evidence="1">Uncharacterized protein</fullName>
    </submittedName>
</protein>
<gene>
    <name evidence="1" type="ORF">RY831_00515</name>
</gene>
<dbReference type="EMBL" id="JAWIIV010000001">
    <property type="protein sequence ID" value="MEC4717624.1"/>
    <property type="molecule type" value="Genomic_DNA"/>
</dbReference>
<name>A0ABU6J1X9_9BURK</name>
<organism evidence="1 2">
    <name type="scientific">Noviherbaspirillum album</name>
    <dbReference type="NCBI Taxonomy" id="3080276"/>
    <lineage>
        <taxon>Bacteria</taxon>
        <taxon>Pseudomonadati</taxon>
        <taxon>Pseudomonadota</taxon>
        <taxon>Betaproteobacteria</taxon>
        <taxon>Burkholderiales</taxon>
        <taxon>Oxalobacteraceae</taxon>
        <taxon>Noviherbaspirillum</taxon>
    </lineage>
</organism>
<accession>A0ABU6J1X9</accession>
<dbReference type="Proteomes" id="UP001352263">
    <property type="component" value="Unassembled WGS sequence"/>
</dbReference>
<proteinExistence type="predicted"/>
<evidence type="ECO:0000313" key="1">
    <source>
        <dbReference type="EMBL" id="MEC4717624.1"/>
    </source>
</evidence>
<reference evidence="1 2" key="1">
    <citation type="submission" date="2023-10" db="EMBL/GenBank/DDBJ databases">
        <title>Noviherbaspirillum sp. CPCC 100848 genome assembly.</title>
        <authorList>
            <person name="Li X.Y."/>
            <person name="Fang X.M."/>
        </authorList>
    </citation>
    <scope>NUCLEOTIDE SEQUENCE [LARGE SCALE GENOMIC DNA]</scope>
    <source>
        <strain evidence="1 2">CPCC 100848</strain>
    </source>
</reference>
<sequence length="106" mass="11995">MLKVKPQNHPCPVQYHPTVRRSGADFLTNFRDFNAQKLPHRENPRCRCWHAIDANLKHVPELLIFGGKFRIAQSDGNSSLRQRAKSTMRAVGTVIKTGPMIFGTIA</sequence>
<keyword evidence="2" id="KW-1185">Reference proteome</keyword>
<evidence type="ECO:0000313" key="2">
    <source>
        <dbReference type="Proteomes" id="UP001352263"/>
    </source>
</evidence>